<accession>A0AAE1HB62</accession>
<dbReference type="InterPro" id="IPR037695">
    <property type="entry name" value="IQUB"/>
</dbReference>
<reference evidence="2" key="2">
    <citation type="journal article" date="2023" name="BMC Genomics">
        <title>Pest status, molecular evolution, and epigenetic factors derived from the genome assembly of Frankliniella fusca, a thysanopteran phytovirus vector.</title>
        <authorList>
            <person name="Catto M.A."/>
            <person name="Labadie P.E."/>
            <person name="Jacobson A.L."/>
            <person name="Kennedy G.G."/>
            <person name="Srinivasan R."/>
            <person name="Hunt B.G."/>
        </authorList>
    </citation>
    <scope>NUCLEOTIDE SEQUENCE</scope>
    <source>
        <strain evidence="2">PL_HMW_Pooled</strain>
    </source>
</reference>
<name>A0AAE1HB62_9NEOP</name>
<feature type="compositionally biased region" description="Basic and acidic residues" evidence="1">
    <location>
        <begin position="219"/>
        <end position="231"/>
    </location>
</feature>
<proteinExistence type="predicted"/>
<evidence type="ECO:0000313" key="2">
    <source>
        <dbReference type="EMBL" id="KAK3918073.1"/>
    </source>
</evidence>
<feature type="region of interest" description="Disordered" evidence="1">
    <location>
        <begin position="122"/>
        <end position="261"/>
    </location>
</feature>
<sequence length="598" mass="63737">GIEEGADREEARTSQARRGEDQLLVGLFQSALGVGVVESAHSVALEDIGPFDSAAFSAVVEVPLVPSGTQPEPETRTDAPGEGEAVAAQDAGAEASVAASKSQMDLKDLWVASSYEREAADEFEEVAGEVEEGAVIEEVADEVEEVPVEDVTAPGPRPSPASSVAETAQPEHDDPERLSRSSSSDILEVDKRSAGGTAGPPPERRRPDTQGILAQTVWRDPEAQGLREELHGGYYFPDESEDLTHEGPGADEEQLPHWDEEIDPPKNLFVRMSASFIVLPRLRLSAEQPQHAGSAARSGFVPSIEVVEEHSDEGGSMLVIKDVDKGSTTPNVFLSPLLPGPELSASSERTSRVEFSSTLGVEFGEAPAEVPEEDADGPASAVSEETTEAEEEAEEGAGAAATASDTTALQTQLEIEEEVASLRAEILEAEASPSTTAPSAMAVRQYEVAVRAPADDAAGGAKDDVVVEFSTSTGRLFSKVYKLYANMLEVKEDLAAFFCCPVADVALETSVVDMDDSLPLAGAGVESQEVRLRIRVSRRAKPFLGGYRDSRSGTEFHHAESQTGPPAPSRDVSRTSRDAQTVRTRRRRVHTQPEKATQ</sequence>
<protein>
    <submittedName>
        <fullName evidence="2">IQ and ubiquitin-like domain-containing protein</fullName>
    </submittedName>
</protein>
<feature type="non-terminal residue" evidence="2">
    <location>
        <position position="1"/>
    </location>
</feature>
<feature type="region of interest" description="Disordered" evidence="1">
    <location>
        <begin position="65"/>
        <end position="102"/>
    </location>
</feature>
<organism evidence="2 3">
    <name type="scientific">Frankliniella fusca</name>
    <dbReference type="NCBI Taxonomy" id="407009"/>
    <lineage>
        <taxon>Eukaryota</taxon>
        <taxon>Metazoa</taxon>
        <taxon>Ecdysozoa</taxon>
        <taxon>Arthropoda</taxon>
        <taxon>Hexapoda</taxon>
        <taxon>Insecta</taxon>
        <taxon>Pterygota</taxon>
        <taxon>Neoptera</taxon>
        <taxon>Paraneoptera</taxon>
        <taxon>Thysanoptera</taxon>
        <taxon>Terebrantia</taxon>
        <taxon>Thripoidea</taxon>
        <taxon>Thripidae</taxon>
        <taxon>Frankliniella</taxon>
    </lineage>
</organism>
<dbReference type="AlphaFoldDB" id="A0AAE1HB62"/>
<comment type="caution">
    <text evidence="2">The sequence shown here is derived from an EMBL/GenBank/DDBJ whole genome shotgun (WGS) entry which is preliminary data.</text>
</comment>
<feature type="compositionally biased region" description="Low complexity" evidence="1">
    <location>
        <begin position="82"/>
        <end position="100"/>
    </location>
</feature>
<feature type="region of interest" description="Disordered" evidence="1">
    <location>
        <begin position="363"/>
        <end position="408"/>
    </location>
</feature>
<feature type="compositionally biased region" description="Basic and acidic residues" evidence="1">
    <location>
        <begin position="169"/>
        <end position="179"/>
    </location>
</feature>
<evidence type="ECO:0000256" key="1">
    <source>
        <dbReference type="SAM" id="MobiDB-lite"/>
    </source>
</evidence>
<evidence type="ECO:0000313" key="3">
    <source>
        <dbReference type="Proteomes" id="UP001219518"/>
    </source>
</evidence>
<dbReference type="PANTHER" id="PTHR21074">
    <property type="entry name" value="IQ AND UBIQUITIN-LIKE DOMAIN-CONTAINING PROTEIN"/>
    <property type="match status" value="1"/>
</dbReference>
<gene>
    <name evidence="2" type="ORF">KUF71_026301</name>
</gene>
<keyword evidence="3" id="KW-1185">Reference proteome</keyword>
<feature type="compositionally biased region" description="Basic and acidic residues" evidence="1">
    <location>
        <begin position="548"/>
        <end position="560"/>
    </location>
</feature>
<feature type="compositionally biased region" description="Acidic residues" evidence="1">
    <location>
        <begin position="122"/>
        <end position="148"/>
    </location>
</feature>
<feature type="non-terminal residue" evidence="2">
    <location>
        <position position="598"/>
    </location>
</feature>
<feature type="region of interest" description="Disordered" evidence="1">
    <location>
        <begin position="332"/>
        <end position="351"/>
    </location>
</feature>
<dbReference type="Proteomes" id="UP001219518">
    <property type="component" value="Unassembled WGS sequence"/>
</dbReference>
<reference evidence="2" key="1">
    <citation type="submission" date="2021-07" db="EMBL/GenBank/DDBJ databases">
        <authorList>
            <person name="Catto M.A."/>
            <person name="Jacobson A."/>
            <person name="Kennedy G."/>
            <person name="Labadie P."/>
            <person name="Hunt B.G."/>
            <person name="Srinivasan R."/>
        </authorList>
    </citation>
    <scope>NUCLEOTIDE SEQUENCE</scope>
    <source>
        <strain evidence="2">PL_HMW_Pooled</strain>
        <tissue evidence="2">Head</tissue>
    </source>
</reference>
<feature type="compositionally biased region" description="Acidic residues" evidence="1">
    <location>
        <begin position="385"/>
        <end position="395"/>
    </location>
</feature>
<dbReference type="PANTHER" id="PTHR21074:SF0">
    <property type="entry name" value="IQ AND UBIQUITIN-LIKE DOMAIN-CONTAINING PROTEIN"/>
    <property type="match status" value="1"/>
</dbReference>
<dbReference type="EMBL" id="JAHWGI010000865">
    <property type="protein sequence ID" value="KAK3918073.1"/>
    <property type="molecule type" value="Genomic_DNA"/>
</dbReference>
<feature type="region of interest" description="Disordered" evidence="1">
    <location>
        <begin position="545"/>
        <end position="598"/>
    </location>
</feature>
<feature type="compositionally biased region" description="Low complexity" evidence="1">
    <location>
        <begin position="396"/>
        <end position="408"/>
    </location>
</feature>